<evidence type="ECO:0000313" key="13">
    <source>
        <dbReference type="Proteomes" id="UP000594364"/>
    </source>
</evidence>
<dbReference type="InterPro" id="IPR027417">
    <property type="entry name" value="P-loop_NTPase"/>
</dbReference>
<dbReference type="EMBL" id="CP031389">
    <property type="protein sequence ID" value="QPH12477.1"/>
    <property type="molecule type" value="Genomic_DNA"/>
</dbReference>
<dbReference type="GO" id="GO:0005524">
    <property type="term" value="F:ATP binding"/>
    <property type="evidence" value="ECO:0007669"/>
    <property type="project" value="UniProtKB-KW"/>
</dbReference>
<feature type="domain" description="ABC transmembrane type-1" evidence="11">
    <location>
        <begin position="278"/>
        <end position="551"/>
    </location>
</feature>
<reference evidence="12 13" key="1">
    <citation type="journal article" date="2018" name="PLoS Genet.">
        <title>Repeat elements organise 3D genome structure and mediate transcription in the filamentous fungus Epichloe festucae.</title>
        <authorList>
            <person name="Winter D.J."/>
            <person name="Ganley A.R.D."/>
            <person name="Young C.A."/>
            <person name="Liachko I."/>
            <person name="Schardl C.L."/>
            <person name="Dupont P.Y."/>
            <person name="Berry D."/>
            <person name="Ram A."/>
            <person name="Scott B."/>
            <person name="Cox M.P."/>
        </authorList>
    </citation>
    <scope>NUCLEOTIDE SEQUENCE [LARGE SCALE GENOMIC DNA]</scope>
    <source>
        <strain evidence="12 13">Fl1</strain>
    </source>
</reference>
<dbReference type="OrthoDB" id="6500128at2759"/>
<dbReference type="PANTHER" id="PTHR24223">
    <property type="entry name" value="ATP-BINDING CASSETTE SUB-FAMILY C"/>
    <property type="match status" value="1"/>
</dbReference>
<keyword evidence="4 9" id="KW-0812">Transmembrane</keyword>
<dbReference type="InterPro" id="IPR011527">
    <property type="entry name" value="ABC1_TM_dom"/>
</dbReference>
<evidence type="ECO:0000259" key="11">
    <source>
        <dbReference type="PROSITE" id="PS50929"/>
    </source>
</evidence>
<dbReference type="CDD" id="cd18580">
    <property type="entry name" value="ABC_6TM_ABCC_D2"/>
    <property type="match status" value="1"/>
</dbReference>
<sequence>MTMVQGRLMRDERGLESVAALRCFEWLDFALLSLVPAVVFVVAFPFRLVHLTKSTRKTRIGPLRVCKFAAAIILLVLQVAQLLFRSRLGIDHTKTWLLPSATINVVVSIQLAVLSWVEDARSIRPSSMLSSYLVVTLILDIADCWILWLRRSHDTNLAMSTAFIVVKLVMLFLESLSKTCRLYDMDHLSPEATSGLLSRSFLWWMNGLFRQGLRSTLTLDDLYPLDEHLASAALSINIQEAWARRREPIRRFEFPLAAWRALYWHILSAVIPRLSLILFTFAQPFLIAQVLGLLTQSDTDANRNTGLSLVMVAAFIYSGKAFSHLHYQHCVDRFMTMFRGATVSLIYNHMLTLPLSDCDDSSVITLMSTDVDEIVLCLSDLNEVWAYLIEVVLGVVLLSQQLGWVCIVPLVVVVASFLGTAEIARTVGARRKVWVDAIQRRINVTASMLSEMRSVKMMGLSQVLSRIVQEQRVQETRDMSGARWSVVWQNVVQNLPWTLAPALTFAIYVKQAASRGQTAIDVTQAFTSLSVITLLTDPVAKLLSAIPSTAASTGCFDRIQDFLDLSPRNDPRTVSSFVRAQPVMRNNDYAIRARGLMLRPAPAADPIATDVNFAVSRGSLVMVVGPVGSGKTTLLKAILGEAAKEDGSSLTVASVHVAYCAQVPWLPNTSIRQTISGYVEDDSGLDERWYKQCLQACALDHDLTCLPDGDRTLVGSASTVLSGGQRARLALARAIYSRADTMLLDDILGALDTNTQATIMSRLFAGYLKYADKTLIIANGRVEERGRGEEALSDELIEVLHLRERPKQESENLEQGRDLAARADLVSEINEKNDLNNSRGDLGVYLYYFKSVGWLNMALFVTFVLIDVFCSSFTNIWLKWWAEIHGGQIALYMTVYICLAVLTSIGTLGYVWAPQAFFSSTDSGSILNRFSQDMTIIESQLPTSLLIVISNLFSSIAAAALVATGSAFMLASVPFLIIAIWALQHVYLRTSRQLRVLDLEGRSPLFTHFLETSTGLASIRAFGWQSRFRAKNERLVDQSQQPQYLLYCGERWLNLVLDLIAGAQAVLVVGLAVGLRRFTSPGLIGVSLNSVLCNGKSSLVATIVRLLEIDEGKIIIDDVDIATVPRETLRQRLVSLPQDPLILAGSVKLNIDPEGQCTDEAVSAALDRVGLGELTQSRGTMADVTATSLSRGQQQQLALARALLKKRISGSTILLLDEATSNLDANTDQVLQRVLRDEFAECTRITVAHRIDTIMDSDMIIVMDSGHIVEVGPPGDLMDGKSGWFAELARAKGPGVSD</sequence>
<keyword evidence="6" id="KW-0067">ATP-binding</keyword>
<comment type="subcellular location">
    <subcellularLocation>
        <location evidence="1">Cell membrane</location>
        <topology evidence="1">Multi-pass membrane protein</topology>
    </subcellularLocation>
</comment>
<evidence type="ECO:0000256" key="5">
    <source>
        <dbReference type="ARBA" id="ARBA00022741"/>
    </source>
</evidence>
<keyword evidence="7 9" id="KW-1133">Transmembrane helix</keyword>
<dbReference type="GO" id="GO:0140359">
    <property type="term" value="F:ABC-type transporter activity"/>
    <property type="evidence" value="ECO:0007669"/>
    <property type="project" value="InterPro"/>
</dbReference>
<feature type="transmembrane region" description="Helical" evidence="9">
    <location>
        <begin position="155"/>
        <end position="173"/>
    </location>
</feature>
<dbReference type="GO" id="GO:0005886">
    <property type="term" value="C:plasma membrane"/>
    <property type="evidence" value="ECO:0007669"/>
    <property type="project" value="UniProtKB-SubCell"/>
</dbReference>
<gene>
    <name evidence="12" type="ORF">C2857_004674</name>
</gene>
<evidence type="ECO:0008006" key="14">
    <source>
        <dbReference type="Google" id="ProtNLM"/>
    </source>
</evidence>
<keyword evidence="8 9" id="KW-0472">Membrane</keyword>
<feature type="transmembrane region" description="Helical" evidence="9">
    <location>
        <begin position="889"/>
        <end position="913"/>
    </location>
</feature>
<dbReference type="PROSITE" id="PS50929">
    <property type="entry name" value="ABC_TM1F"/>
    <property type="match status" value="2"/>
</dbReference>
<organism evidence="12 13">
    <name type="scientific">Epichloe festucae (strain Fl1)</name>
    <dbReference type="NCBI Taxonomy" id="877507"/>
    <lineage>
        <taxon>Eukaryota</taxon>
        <taxon>Fungi</taxon>
        <taxon>Dikarya</taxon>
        <taxon>Ascomycota</taxon>
        <taxon>Pezizomycotina</taxon>
        <taxon>Sordariomycetes</taxon>
        <taxon>Hypocreomycetidae</taxon>
        <taxon>Hypocreales</taxon>
        <taxon>Clavicipitaceae</taxon>
        <taxon>Epichloe</taxon>
    </lineage>
</organism>
<proteinExistence type="predicted"/>
<feature type="transmembrane region" description="Helical" evidence="9">
    <location>
        <begin position="277"/>
        <end position="295"/>
    </location>
</feature>
<feature type="transmembrane region" description="Helical" evidence="9">
    <location>
        <begin position="96"/>
        <end position="117"/>
    </location>
</feature>
<dbReference type="FunFam" id="1.20.1560.10:FF:000055">
    <property type="entry name" value="ABC multidrug transporter (Eurofung)"/>
    <property type="match status" value="1"/>
</dbReference>
<feature type="domain" description="ABC transmembrane type-1" evidence="11">
    <location>
        <begin position="913"/>
        <end position="1075"/>
    </location>
</feature>
<feature type="transmembrane region" description="Helical" evidence="9">
    <location>
        <begin position="854"/>
        <end position="877"/>
    </location>
</feature>
<dbReference type="PANTHER" id="PTHR24223:SF399">
    <property type="entry name" value="ABC TRANSPORTER ATNG"/>
    <property type="match status" value="1"/>
</dbReference>
<feature type="transmembrane region" description="Helical" evidence="9">
    <location>
        <begin position="65"/>
        <end position="84"/>
    </location>
</feature>
<evidence type="ECO:0000256" key="1">
    <source>
        <dbReference type="ARBA" id="ARBA00004651"/>
    </source>
</evidence>
<dbReference type="InterPro" id="IPR003439">
    <property type="entry name" value="ABC_transporter-like_ATP-bd"/>
</dbReference>
<feature type="transmembrane region" description="Helical" evidence="9">
    <location>
        <begin position="1052"/>
        <end position="1075"/>
    </location>
</feature>
<dbReference type="PROSITE" id="PS50893">
    <property type="entry name" value="ABC_TRANSPORTER_2"/>
    <property type="match status" value="2"/>
</dbReference>
<feature type="transmembrane region" description="Helical" evidence="9">
    <location>
        <begin position="402"/>
        <end position="424"/>
    </location>
</feature>
<evidence type="ECO:0000256" key="9">
    <source>
        <dbReference type="SAM" id="Phobius"/>
    </source>
</evidence>
<dbReference type="Gene3D" id="1.20.1560.10">
    <property type="entry name" value="ABC transporter type 1, transmembrane domain"/>
    <property type="match status" value="2"/>
</dbReference>
<dbReference type="Proteomes" id="UP000594364">
    <property type="component" value="Chromosome 5"/>
</dbReference>
<dbReference type="InterPro" id="IPR050173">
    <property type="entry name" value="ABC_transporter_C-like"/>
</dbReference>
<evidence type="ECO:0000256" key="4">
    <source>
        <dbReference type="ARBA" id="ARBA00022692"/>
    </source>
</evidence>
<dbReference type="PROSITE" id="PS00211">
    <property type="entry name" value="ABC_TRANSPORTER_1"/>
    <property type="match status" value="1"/>
</dbReference>
<dbReference type="InterPro" id="IPR044726">
    <property type="entry name" value="ABCC_6TM_D2"/>
</dbReference>
<feature type="domain" description="ABC transporter" evidence="10">
    <location>
        <begin position="1050"/>
        <end position="1290"/>
    </location>
</feature>
<evidence type="ECO:0000256" key="8">
    <source>
        <dbReference type="ARBA" id="ARBA00023136"/>
    </source>
</evidence>
<keyword evidence="5" id="KW-0547">Nucleotide-binding</keyword>
<protein>
    <recommendedName>
        <fullName evidence="14">ABC transporter</fullName>
    </recommendedName>
</protein>
<dbReference type="SMART" id="SM00382">
    <property type="entry name" value="AAA"/>
    <property type="match status" value="2"/>
</dbReference>
<evidence type="ECO:0000259" key="10">
    <source>
        <dbReference type="PROSITE" id="PS50893"/>
    </source>
</evidence>
<dbReference type="SUPFAM" id="SSF52540">
    <property type="entry name" value="P-loop containing nucleoside triphosphate hydrolases"/>
    <property type="match status" value="2"/>
</dbReference>
<keyword evidence="2" id="KW-0813">Transport</keyword>
<feature type="transmembrane region" description="Helical" evidence="9">
    <location>
        <begin position="26"/>
        <end position="44"/>
    </location>
</feature>
<keyword evidence="3" id="KW-1003">Cell membrane</keyword>
<evidence type="ECO:0000256" key="6">
    <source>
        <dbReference type="ARBA" id="ARBA00022840"/>
    </source>
</evidence>
<dbReference type="InterPro" id="IPR017871">
    <property type="entry name" value="ABC_transporter-like_CS"/>
</dbReference>
<evidence type="ECO:0000256" key="7">
    <source>
        <dbReference type="ARBA" id="ARBA00022989"/>
    </source>
</evidence>
<feature type="transmembrane region" description="Helical" evidence="9">
    <location>
        <begin position="968"/>
        <end position="988"/>
    </location>
</feature>
<evidence type="ECO:0000256" key="3">
    <source>
        <dbReference type="ARBA" id="ARBA00022475"/>
    </source>
</evidence>
<dbReference type="InterPro" id="IPR036640">
    <property type="entry name" value="ABC1_TM_sf"/>
</dbReference>
<dbReference type="Gene3D" id="3.40.50.300">
    <property type="entry name" value="P-loop containing nucleotide triphosphate hydrolases"/>
    <property type="match status" value="2"/>
</dbReference>
<evidence type="ECO:0000256" key="2">
    <source>
        <dbReference type="ARBA" id="ARBA00022448"/>
    </source>
</evidence>
<keyword evidence="13" id="KW-1185">Reference proteome</keyword>
<feature type="domain" description="ABC transporter" evidence="10">
    <location>
        <begin position="591"/>
        <end position="804"/>
    </location>
</feature>
<dbReference type="Pfam" id="PF00005">
    <property type="entry name" value="ABC_tran"/>
    <property type="match status" value="2"/>
</dbReference>
<dbReference type="Pfam" id="PF00664">
    <property type="entry name" value="ABC_membrane"/>
    <property type="match status" value="2"/>
</dbReference>
<evidence type="ECO:0000313" key="12">
    <source>
        <dbReference type="EMBL" id="QPH12477.1"/>
    </source>
</evidence>
<dbReference type="GO" id="GO:0016887">
    <property type="term" value="F:ATP hydrolysis activity"/>
    <property type="evidence" value="ECO:0007669"/>
    <property type="project" value="InterPro"/>
</dbReference>
<name>A0A7U3Q0S9_EPIFF</name>
<accession>A0A7U3Q0S9</accession>
<feature type="transmembrane region" description="Helical" evidence="9">
    <location>
        <begin position="129"/>
        <end position="149"/>
    </location>
</feature>
<dbReference type="InterPro" id="IPR003593">
    <property type="entry name" value="AAA+_ATPase"/>
</dbReference>
<dbReference type="SUPFAM" id="SSF90123">
    <property type="entry name" value="ABC transporter transmembrane region"/>
    <property type="match status" value="2"/>
</dbReference>
<feature type="transmembrane region" description="Helical" evidence="9">
    <location>
        <begin position="307"/>
        <end position="327"/>
    </location>
</feature>